<reference evidence="2" key="1">
    <citation type="journal article" date="2014" name="Int. J. Syst. Evol. Microbiol.">
        <title>Complete genome sequence of Corynebacterium casei LMG S-19264T (=DSM 44701T), isolated from a smear-ripened cheese.</title>
        <authorList>
            <consortium name="US DOE Joint Genome Institute (JGI-PGF)"/>
            <person name="Walter F."/>
            <person name="Albersmeier A."/>
            <person name="Kalinowski J."/>
            <person name="Ruckert C."/>
        </authorList>
    </citation>
    <scope>NUCLEOTIDE SEQUENCE</scope>
    <source>
        <strain evidence="2">CGMCC 1.15448</strain>
    </source>
</reference>
<dbReference type="Proteomes" id="UP000607559">
    <property type="component" value="Unassembled WGS sequence"/>
</dbReference>
<feature type="domain" description="Lipid/polyisoprenoid-binding YceI-like" evidence="1">
    <location>
        <begin position="11"/>
        <end position="181"/>
    </location>
</feature>
<accession>A0A8J2XTV1</accession>
<evidence type="ECO:0000259" key="1">
    <source>
        <dbReference type="SMART" id="SM00867"/>
    </source>
</evidence>
<dbReference type="InterPro" id="IPR007372">
    <property type="entry name" value="Lipid/polyisoprenoid-bd_YceI"/>
</dbReference>
<dbReference type="PANTHER" id="PTHR34406:SF1">
    <property type="entry name" value="PROTEIN YCEI"/>
    <property type="match status" value="1"/>
</dbReference>
<dbReference type="EMBL" id="BMJC01000003">
    <property type="protein sequence ID" value="GGB02494.1"/>
    <property type="molecule type" value="Genomic_DNA"/>
</dbReference>
<proteinExistence type="predicted"/>
<dbReference type="RefSeq" id="WP_188932520.1">
    <property type="nucleotide sequence ID" value="NZ_BMJC01000003.1"/>
</dbReference>
<name>A0A8J2XTV1_9BACT</name>
<comment type="caution">
    <text evidence="2">The sequence shown here is derived from an EMBL/GenBank/DDBJ whole genome shotgun (WGS) entry which is preliminary data.</text>
</comment>
<dbReference type="Pfam" id="PF04264">
    <property type="entry name" value="YceI"/>
    <property type="match status" value="1"/>
</dbReference>
<sequence>MLTQEVSTITKWNIDPMHSQIGFKVKHLMFTNVRGIFGEYEARISTDGTDFTTAEVDLFINPASINTNDSKRDEHLKSPDFFDVANFSEIKFTGKKVEKAGRGNDYILYGDLTIKGVTRPVELDVEFGGVAKDPWGNEKAGISIQGKINRKDWGLTYNAALETGGVVIGDEVAFDIEVELARQA</sequence>
<protein>
    <submittedName>
        <fullName evidence="2">Polyisoprenoid-binding protein</fullName>
    </submittedName>
</protein>
<dbReference type="AlphaFoldDB" id="A0A8J2XTV1"/>
<evidence type="ECO:0000313" key="2">
    <source>
        <dbReference type="EMBL" id="GGB02494.1"/>
    </source>
</evidence>
<dbReference type="SUPFAM" id="SSF101874">
    <property type="entry name" value="YceI-like"/>
    <property type="match status" value="1"/>
</dbReference>
<reference evidence="2" key="2">
    <citation type="submission" date="2020-09" db="EMBL/GenBank/DDBJ databases">
        <authorList>
            <person name="Sun Q."/>
            <person name="Zhou Y."/>
        </authorList>
    </citation>
    <scope>NUCLEOTIDE SEQUENCE</scope>
    <source>
        <strain evidence="2">CGMCC 1.15448</strain>
    </source>
</reference>
<organism evidence="2 3">
    <name type="scientific">Puia dinghuensis</name>
    <dbReference type="NCBI Taxonomy" id="1792502"/>
    <lineage>
        <taxon>Bacteria</taxon>
        <taxon>Pseudomonadati</taxon>
        <taxon>Bacteroidota</taxon>
        <taxon>Chitinophagia</taxon>
        <taxon>Chitinophagales</taxon>
        <taxon>Chitinophagaceae</taxon>
        <taxon>Puia</taxon>
    </lineage>
</organism>
<dbReference type="InterPro" id="IPR036761">
    <property type="entry name" value="TTHA0802/YceI-like_sf"/>
</dbReference>
<keyword evidence="3" id="KW-1185">Reference proteome</keyword>
<gene>
    <name evidence="2" type="ORF">GCM10011511_27220</name>
</gene>
<evidence type="ECO:0000313" key="3">
    <source>
        <dbReference type="Proteomes" id="UP000607559"/>
    </source>
</evidence>
<dbReference type="SMART" id="SM00867">
    <property type="entry name" value="YceI"/>
    <property type="match status" value="1"/>
</dbReference>
<dbReference type="PANTHER" id="PTHR34406">
    <property type="entry name" value="PROTEIN YCEI"/>
    <property type="match status" value="1"/>
</dbReference>
<dbReference type="Gene3D" id="2.40.128.110">
    <property type="entry name" value="Lipid/polyisoprenoid-binding, YceI-like"/>
    <property type="match status" value="1"/>
</dbReference>